<keyword evidence="4 6" id="KW-0238">DNA-binding</keyword>
<accession>A0A316W9R0</accession>
<gene>
    <name evidence="7" type="ORF">C1634_024195</name>
</gene>
<evidence type="ECO:0000256" key="1">
    <source>
        <dbReference type="ARBA" id="ARBA00002190"/>
    </source>
</evidence>
<protein>
    <recommendedName>
        <fullName evidence="6">Mutator family transposase</fullName>
    </recommendedName>
</protein>
<reference evidence="7 8" key="1">
    <citation type="submission" date="2018-04" db="EMBL/GenBank/DDBJ databases">
        <title>Chryseobacterium oncorhynchi 701B-08T from rainbow trout, and Chryseobacterium viscerum 687B-08T from diseased fish.</title>
        <authorList>
            <person name="Jeong J.-J."/>
            <person name="Lee Y.J."/>
            <person name="Pathiraja D."/>
            <person name="Park B."/>
            <person name="Choi I.-G."/>
            <person name="Kim K.D."/>
        </authorList>
    </citation>
    <scope>NUCLEOTIDE SEQUENCE [LARGE SCALE GENOMIC DNA]</scope>
    <source>
        <strain evidence="7 8">687B-08</strain>
    </source>
</reference>
<dbReference type="PANTHER" id="PTHR33217">
    <property type="entry name" value="TRANSPOSASE FOR INSERTION SEQUENCE ELEMENT IS1081"/>
    <property type="match status" value="1"/>
</dbReference>
<evidence type="ECO:0000313" key="7">
    <source>
        <dbReference type="EMBL" id="PWN58081.1"/>
    </source>
</evidence>
<dbReference type="InterPro" id="IPR001207">
    <property type="entry name" value="Transposase_mutator"/>
</dbReference>
<evidence type="ECO:0000256" key="2">
    <source>
        <dbReference type="ARBA" id="ARBA00010961"/>
    </source>
</evidence>
<comment type="function">
    <text evidence="1 6">Required for the transposition of the insertion element.</text>
</comment>
<proteinExistence type="inferred from homology"/>
<evidence type="ECO:0000313" key="8">
    <source>
        <dbReference type="Proteomes" id="UP000236413"/>
    </source>
</evidence>
<evidence type="ECO:0000256" key="5">
    <source>
        <dbReference type="ARBA" id="ARBA00023172"/>
    </source>
</evidence>
<dbReference type="PANTHER" id="PTHR33217:SF8">
    <property type="entry name" value="MUTATOR FAMILY TRANSPOSASE"/>
    <property type="match status" value="1"/>
</dbReference>
<name>A0A316W9R0_9FLAO</name>
<comment type="caution">
    <text evidence="7">The sequence shown here is derived from an EMBL/GenBank/DDBJ whole genome shotgun (WGS) entry which is preliminary data.</text>
</comment>
<evidence type="ECO:0000256" key="4">
    <source>
        <dbReference type="ARBA" id="ARBA00023125"/>
    </source>
</evidence>
<dbReference type="AlphaFoldDB" id="A0A316W9R0"/>
<evidence type="ECO:0000256" key="6">
    <source>
        <dbReference type="RuleBase" id="RU365089"/>
    </source>
</evidence>
<dbReference type="GO" id="GO:0004803">
    <property type="term" value="F:transposase activity"/>
    <property type="evidence" value="ECO:0007669"/>
    <property type="project" value="UniProtKB-UniRule"/>
</dbReference>
<dbReference type="Pfam" id="PF00872">
    <property type="entry name" value="Transposase_mut"/>
    <property type="match status" value="1"/>
</dbReference>
<organism evidence="7 8">
    <name type="scientific">Chryseobacterium viscerum</name>
    <dbReference type="NCBI Taxonomy" id="1037377"/>
    <lineage>
        <taxon>Bacteria</taxon>
        <taxon>Pseudomonadati</taxon>
        <taxon>Bacteroidota</taxon>
        <taxon>Flavobacteriia</taxon>
        <taxon>Flavobacteriales</taxon>
        <taxon>Weeksellaceae</taxon>
        <taxon>Chryseobacterium group</taxon>
        <taxon>Chryseobacterium</taxon>
    </lineage>
</organism>
<dbReference type="EMBL" id="PPEG02000013">
    <property type="protein sequence ID" value="PWN58081.1"/>
    <property type="molecule type" value="Genomic_DNA"/>
</dbReference>
<dbReference type="Proteomes" id="UP000236413">
    <property type="component" value="Unassembled WGS sequence"/>
</dbReference>
<dbReference type="GO" id="GO:0003677">
    <property type="term" value="F:DNA binding"/>
    <property type="evidence" value="ECO:0007669"/>
    <property type="project" value="UniProtKB-UniRule"/>
</dbReference>
<keyword evidence="3 6" id="KW-0815">Transposition</keyword>
<comment type="similarity">
    <text evidence="2 6">Belongs to the transposase mutator family.</text>
</comment>
<evidence type="ECO:0000256" key="3">
    <source>
        <dbReference type="ARBA" id="ARBA00022578"/>
    </source>
</evidence>
<sequence>MVLLKPFVRYFPQFNTQICVVHQIRNTCKYVVWKDKKPFAEDMKPIYSIPNKQTKETELTTFELKWGTKYSYAIRSRSIN</sequence>
<keyword evidence="6" id="KW-0814">Transposable element</keyword>
<dbReference type="GO" id="GO:0006313">
    <property type="term" value="P:DNA transposition"/>
    <property type="evidence" value="ECO:0007669"/>
    <property type="project" value="UniProtKB-UniRule"/>
</dbReference>
<keyword evidence="5 6" id="KW-0233">DNA recombination</keyword>